<name>A0A0K8MJD9_9LACO</name>
<feature type="compositionally biased region" description="Low complexity" evidence="5">
    <location>
        <begin position="33"/>
        <end position="42"/>
    </location>
</feature>
<dbReference type="STRING" id="157463.GCA_001047075_01197"/>
<dbReference type="Proteomes" id="UP000253891">
    <property type="component" value="Unassembled WGS sequence"/>
</dbReference>
<dbReference type="Pfam" id="PF07564">
    <property type="entry name" value="DUF1542"/>
    <property type="match status" value="1"/>
</dbReference>
<keyword evidence="3" id="KW-0732">Signal</keyword>
<keyword evidence="2" id="KW-0964">Secreted</keyword>
<evidence type="ECO:0000256" key="3">
    <source>
        <dbReference type="ARBA" id="ARBA00022729"/>
    </source>
</evidence>
<gene>
    <name evidence="8" type="ORF">FFIC_283180</name>
</gene>
<reference evidence="8 9" key="1">
    <citation type="journal article" date="2015" name="BMC Genomics">
        <title>Comparative genomics of Fructobacillus spp. and Leuconostoc spp. reveals niche-specific evolution of Fructobacillus spp.</title>
        <authorList>
            <person name="Endo A."/>
            <person name="Tanizawa Y."/>
            <person name="Tanaka N."/>
            <person name="Maeno S."/>
            <person name="Kumar H."/>
            <person name="Shiwa Y."/>
            <person name="Okada S."/>
            <person name="Yoshikawa H."/>
            <person name="Dicks L."/>
            <person name="Nakagawa J."/>
            <person name="Arita M."/>
        </authorList>
    </citation>
    <scope>NUCLEOTIDE SEQUENCE [LARGE SCALE GENOMIC DNA]</scope>
    <source>
        <strain evidence="8 9">JCM 12225</strain>
    </source>
</reference>
<evidence type="ECO:0000256" key="5">
    <source>
        <dbReference type="SAM" id="MobiDB-lite"/>
    </source>
</evidence>
<feature type="compositionally biased region" description="Low complexity" evidence="5">
    <location>
        <begin position="1"/>
        <end position="20"/>
    </location>
</feature>
<dbReference type="InterPro" id="IPR019931">
    <property type="entry name" value="LPXTG_anchor"/>
</dbReference>
<feature type="compositionally biased region" description="Polar residues" evidence="5">
    <location>
        <begin position="23"/>
        <end position="32"/>
    </location>
</feature>
<evidence type="ECO:0000256" key="2">
    <source>
        <dbReference type="ARBA" id="ARBA00022525"/>
    </source>
</evidence>
<feature type="region of interest" description="Disordered" evidence="5">
    <location>
        <begin position="1"/>
        <end position="58"/>
    </location>
</feature>
<sequence length="263" mass="27930">MSAADKAAQKQALQKQADAANSAIDSATQADDITTGKTTGIKKVSDLEAAKETDRKNLDDEYQKALEQINDNHALTDAERAARKAALDKAYAAAKDAINQGTDISSMETNVNYKNFDSAKAAATDFSNITPLDQQKAAAKAEIDEKAQALIDEVNADSSLTPAQKQAKIAAIEKAAAEAKADIDKAQSADEIKTALNLAEDKTVEAMKNTNVPAPTLPETGDSETPVLPNTGERDSESAFEIAMLLIMLTGFSLAVTKQRKND</sequence>
<dbReference type="InterPro" id="IPR011439">
    <property type="entry name" value="DUF1542"/>
</dbReference>
<dbReference type="AlphaFoldDB" id="A0A0K8MJD9"/>
<keyword evidence="4" id="KW-0572">Peptidoglycan-anchor</keyword>
<evidence type="ECO:0000259" key="7">
    <source>
        <dbReference type="Pfam" id="PF07564"/>
    </source>
</evidence>
<proteinExistence type="predicted"/>
<feature type="domain" description="DUF1542" evidence="7">
    <location>
        <begin position="136"/>
        <end position="201"/>
    </location>
</feature>
<evidence type="ECO:0000256" key="1">
    <source>
        <dbReference type="ARBA" id="ARBA00022512"/>
    </source>
</evidence>
<feature type="domain" description="Gram-positive cocci surface proteins LPxTG" evidence="6">
    <location>
        <begin position="225"/>
        <end position="263"/>
    </location>
</feature>
<accession>A0A0K8MJD9</accession>
<keyword evidence="1" id="KW-0134">Cell wall</keyword>
<evidence type="ECO:0000256" key="4">
    <source>
        <dbReference type="ARBA" id="ARBA00023088"/>
    </source>
</evidence>
<evidence type="ECO:0000313" key="8">
    <source>
        <dbReference type="EMBL" id="GAP00304.1"/>
    </source>
</evidence>
<protein>
    <submittedName>
        <fullName evidence="8">Extracellular matrix binding protein</fullName>
    </submittedName>
</protein>
<dbReference type="Pfam" id="PF00746">
    <property type="entry name" value="Gram_pos_anchor"/>
    <property type="match status" value="1"/>
</dbReference>
<evidence type="ECO:0000259" key="6">
    <source>
        <dbReference type="Pfam" id="PF00746"/>
    </source>
</evidence>
<dbReference type="EMBL" id="DF968005">
    <property type="protein sequence ID" value="GAP00304.1"/>
    <property type="molecule type" value="Genomic_DNA"/>
</dbReference>
<evidence type="ECO:0000313" key="9">
    <source>
        <dbReference type="Proteomes" id="UP000253891"/>
    </source>
</evidence>
<organism evidence="8 9">
    <name type="scientific">Fructobacillus ficulneus</name>
    <dbReference type="NCBI Taxonomy" id="157463"/>
    <lineage>
        <taxon>Bacteria</taxon>
        <taxon>Bacillati</taxon>
        <taxon>Bacillota</taxon>
        <taxon>Bacilli</taxon>
        <taxon>Lactobacillales</taxon>
        <taxon>Lactobacillaceae</taxon>
        <taxon>Fructobacillus</taxon>
    </lineage>
</organism>
<feature type="compositionally biased region" description="Basic and acidic residues" evidence="5">
    <location>
        <begin position="43"/>
        <end position="58"/>
    </location>
</feature>
<keyword evidence="9" id="KW-1185">Reference proteome</keyword>
<feature type="region of interest" description="Disordered" evidence="5">
    <location>
        <begin position="211"/>
        <end position="234"/>
    </location>
</feature>